<dbReference type="PANTHER" id="PTHR10132">
    <property type="entry name" value="ALPHA-/EPSILON-SARCOGLYCAN FAMILY MEMBER"/>
    <property type="match status" value="1"/>
</dbReference>
<keyword evidence="13" id="KW-0732">Signal</keyword>
<dbReference type="InterPro" id="IPR048346">
    <property type="entry name" value="Sarcoglycan_N"/>
</dbReference>
<dbReference type="GO" id="GO:0005856">
    <property type="term" value="C:cytoskeleton"/>
    <property type="evidence" value="ECO:0007669"/>
    <property type="project" value="UniProtKB-SubCell"/>
</dbReference>
<comment type="function">
    <text evidence="1">Component of the sarcoglycan complex, a subcomplex of the dystrophin-glycoprotein complex which forms a link between the F-actin cytoskeleton and the extracellular matrix.</text>
</comment>
<dbReference type="GO" id="GO:0042383">
    <property type="term" value="C:sarcolemma"/>
    <property type="evidence" value="ECO:0007669"/>
    <property type="project" value="UniProtKB-SubCell"/>
</dbReference>
<evidence type="ECO:0000256" key="1">
    <source>
        <dbReference type="ARBA" id="ARBA00002860"/>
    </source>
</evidence>
<dbReference type="AlphaFoldDB" id="A0A8C8AKJ0"/>
<dbReference type="Pfam" id="PF20989">
    <property type="entry name" value="Sarcoglycan_2_C"/>
    <property type="match status" value="1"/>
</dbReference>
<keyword evidence="10" id="KW-0325">Glycoprotein</keyword>
<keyword evidence="16" id="KW-1185">Reference proteome</keyword>
<evidence type="ECO:0000256" key="2">
    <source>
        <dbReference type="ARBA" id="ARBA00004245"/>
    </source>
</evidence>
<organism evidence="15 16">
    <name type="scientific">Otus sunia</name>
    <name type="common">Oriental scops-owl</name>
    <dbReference type="NCBI Taxonomy" id="257818"/>
    <lineage>
        <taxon>Eukaryota</taxon>
        <taxon>Metazoa</taxon>
        <taxon>Chordata</taxon>
        <taxon>Craniata</taxon>
        <taxon>Vertebrata</taxon>
        <taxon>Euteleostomi</taxon>
        <taxon>Archelosauria</taxon>
        <taxon>Archosauria</taxon>
        <taxon>Dinosauria</taxon>
        <taxon>Saurischia</taxon>
        <taxon>Theropoda</taxon>
        <taxon>Coelurosauria</taxon>
        <taxon>Aves</taxon>
        <taxon>Neognathae</taxon>
        <taxon>Neoaves</taxon>
        <taxon>Telluraves</taxon>
        <taxon>Strigiformes</taxon>
        <taxon>Strigidae</taxon>
        <taxon>Otus</taxon>
    </lineage>
</organism>
<comment type="subcellular location">
    <subcellularLocation>
        <location evidence="3">Cell membrane</location>
        <location evidence="3">Sarcolemma</location>
        <topology evidence="3">Single-pass membrane protein</topology>
    </subcellularLocation>
    <subcellularLocation>
        <location evidence="2">Cytoplasm</location>
        <location evidence="2">Cytoskeleton</location>
    </subcellularLocation>
</comment>
<reference evidence="15" key="1">
    <citation type="submission" date="2025-08" db="UniProtKB">
        <authorList>
            <consortium name="Ensembl"/>
        </authorList>
    </citation>
    <scope>IDENTIFICATION</scope>
</reference>
<evidence type="ECO:0000256" key="6">
    <source>
        <dbReference type="ARBA" id="ARBA00022490"/>
    </source>
</evidence>
<evidence type="ECO:0000256" key="7">
    <source>
        <dbReference type="ARBA" id="ARBA00022692"/>
    </source>
</evidence>
<evidence type="ECO:0000256" key="3">
    <source>
        <dbReference type="ARBA" id="ARBA00004513"/>
    </source>
</evidence>
<dbReference type="PANTHER" id="PTHR10132:SF16">
    <property type="entry name" value="ALPHA-SARCOGLYCAN"/>
    <property type="match status" value="1"/>
</dbReference>
<proteinExistence type="inferred from homology"/>
<sequence>PRSPAPALALCVATAVALGGSQAALPDHPRPGGTCVLMPVSVPPIHVSRRPVATPITFQAHLQDHPDLPRWLRYIQRDPHQPGYLYGCPTATELGTHTIEVLAYNRRTYETVAQRLVVTVIPPPYQGEFLVGNRNVEELLPEATQDIFLQATAGVWERDDLHVINVTSALDRGGRVPLPIEGRKEGYGSPSPPATTPSPPTSPSAGVTSPW</sequence>
<evidence type="ECO:0000256" key="5">
    <source>
        <dbReference type="ARBA" id="ARBA00022475"/>
    </source>
</evidence>
<evidence type="ECO:0000256" key="4">
    <source>
        <dbReference type="ARBA" id="ARBA00007721"/>
    </source>
</evidence>
<feature type="signal peptide" evidence="13">
    <location>
        <begin position="1"/>
        <end position="23"/>
    </location>
</feature>
<keyword evidence="8" id="KW-1133">Transmembrane helix</keyword>
<dbReference type="GO" id="GO:0005509">
    <property type="term" value="F:calcium ion binding"/>
    <property type="evidence" value="ECO:0007669"/>
    <property type="project" value="InterPro"/>
</dbReference>
<keyword evidence="6" id="KW-0963">Cytoplasm</keyword>
<feature type="chain" id="PRO_5034023159" description="Dystroglycan-type cadherin-like domain-containing protein" evidence="13">
    <location>
        <begin position="24"/>
        <end position="211"/>
    </location>
</feature>
<evidence type="ECO:0000256" key="12">
    <source>
        <dbReference type="SAM" id="MobiDB-lite"/>
    </source>
</evidence>
<feature type="region of interest" description="Disordered" evidence="12">
    <location>
        <begin position="174"/>
        <end position="211"/>
    </location>
</feature>
<dbReference type="Pfam" id="PF05510">
    <property type="entry name" value="Sarcoglycan_2"/>
    <property type="match status" value="1"/>
</dbReference>
<dbReference type="Ensembl" id="ENSOSUT00000006933.1">
    <property type="protein sequence ID" value="ENSOSUP00000006667.1"/>
    <property type="gene ID" value="ENSOSUG00000004956.1"/>
</dbReference>
<name>A0A8C8AKJ0_9STRI</name>
<keyword evidence="11" id="KW-0206">Cytoskeleton</keyword>
<dbReference type="InterPro" id="IPR048347">
    <property type="entry name" value="Sarcoglycan_C"/>
</dbReference>
<evidence type="ECO:0000256" key="13">
    <source>
        <dbReference type="SAM" id="SignalP"/>
    </source>
</evidence>
<evidence type="ECO:0000256" key="10">
    <source>
        <dbReference type="ARBA" id="ARBA00023180"/>
    </source>
</evidence>
<accession>A0A8C8AKJ0</accession>
<evidence type="ECO:0000256" key="9">
    <source>
        <dbReference type="ARBA" id="ARBA00023136"/>
    </source>
</evidence>
<evidence type="ECO:0000313" key="16">
    <source>
        <dbReference type="Proteomes" id="UP000694552"/>
    </source>
</evidence>
<dbReference type="InterPro" id="IPR008908">
    <property type="entry name" value="Sarcoglycan_alpha/epsilon"/>
</dbReference>
<dbReference type="InterPro" id="IPR006644">
    <property type="entry name" value="Cadg"/>
</dbReference>
<feature type="domain" description="Dystroglycan-type cadherin-like" evidence="14">
    <location>
        <begin position="14"/>
        <end position="124"/>
    </location>
</feature>
<protein>
    <recommendedName>
        <fullName evidence="14">Dystroglycan-type cadherin-like domain-containing protein</fullName>
    </recommendedName>
</protein>
<keyword evidence="9" id="KW-0472">Membrane</keyword>
<reference evidence="15" key="2">
    <citation type="submission" date="2025-09" db="UniProtKB">
        <authorList>
            <consortium name="Ensembl"/>
        </authorList>
    </citation>
    <scope>IDENTIFICATION</scope>
</reference>
<evidence type="ECO:0000259" key="14">
    <source>
        <dbReference type="SMART" id="SM00736"/>
    </source>
</evidence>
<dbReference type="SUPFAM" id="SSF49313">
    <property type="entry name" value="Cadherin-like"/>
    <property type="match status" value="1"/>
</dbReference>
<evidence type="ECO:0000256" key="11">
    <source>
        <dbReference type="ARBA" id="ARBA00023212"/>
    </source>
</evidence>
<keyword evidence="5" id="KW-1003">Cell membrane</keyword>
<keyword evidence="7" id="KW-0812">Transmembrane</keyword>
<dbReference type="Proteomes" id="UP000694552">
    <property type="component" value="Unplaced"/>
</dbReference>
<dbReference type="GO" id="GO:0016012">
    <property type="term" value="C:sarcoglycan complex"/>
    <property type="evidence" value="ECO:0007669"/>
    <property type="project" value="InterPro"/>
</dbReference>
<evidence type="ECO:0000313" key="15">
    <source>
        <dbReference type="Ensembl" id="ENSOSUP00000006667.1"/>
    </source>
</evidence>
<dbReference type="InterPro" id="IPR015919">
    <property type="entry name" value="Cadherin-like_sf"/>
</dbReference>
<dbReference type="SMART" id="SM00736">
    <property type="entry name" value="CADG"/>
    <property type="match status" value="1"/>
</dbReference>
<feature type="compositionally biased region" description="Pro residues" evidence="12">
    <location>
        <begin position="190"/>
        <end position="202"/>
    </location>
</feature>
<evidence type="ECO:0000256" key="8">
    <source>
        <dbReference type="ARBA" id="ARBA00022989"/>
    </source>
</evidence>
<comment type="similarity">
    <text evidence="4">Belongs to the sarcoglycan alpha/epsilon family.</text>
</comment>